<dbReference type="PANTHER" id="PTHR11452">
    <property type="entry name" value="ALPHA-GALACTOSIDASE/ALPHA-N-ACETYLGALACTOSAMINIDASE"/>
    <property type="match status" value="1"/>
</dbReference>
<dbReference type="InterPro" id="IPR002241">
    <property type="entry name" value="Glyco_hydro_27"/>
</dbReference>
<evidence type="ECO:0000256" key="4">
    <source>
        <dbReference type="ARBA" id="ARBA00022729"/>
    </source>
</evidence>
<accession>A0ABP0CCC1</accession>
<dbReference type="Gene3D" id="2.60.40.1180">
    <property type="entry name" value="Golgi alpha-mannosidase II"/>
    <property type="match status" value="1"/>
</dbReference>
<dbReference type="InterPro" id="IPR041233">
    <property type="entry name" value="Melibiase_C"/>
</dbReference>
<dbReference type="EC" id="3.2.1.22" evidence="3 7"/>
<keyword evidence="6 7" id="KW-0326">Glycosidase</keyword>
<dbReference type="InterPro" id="IPR013780">
    <property type="entry name" value="Glyco_hydro_b"/>
</dbReference>
<dbReference type="InterPro" id="IPR013785">
    <property type="entry name" value="Aldolase_TIM"/>
</dbReference>
<comment type="similarity">
    <text evidence="2 7">Belongs to the glycosyl hydrolase 27 family.</text>
</comment>
<feature type="signal peptide" evidence="8">
    <location>
        <begin position="1"/>
        <end position="15"/>
    </location>
</feature>
<keyword evidence="4 8" id="KW-0732">Signal</keyword>
<comment type="caution">
    <text evidence="10">The sequence shown here is derived from an EMBL/GenBank/DDBJ whole genome shotgun (WGS) entry which is preliminary data.</text>
</comment>
<organism evidence="10 11">
    <name type="scientific">Sporothrix curviconia</name>
    <dbReference type="NCBI Taxonomy" id="1260050"/>
    <lineage>
        <taxon>Eukaryota</taxon>
        <taxon>Fungi</taxon>
        <taxon>Dikarya</taxon>
        <taxon>Ascomycota</taxon>
        <taxon>Pezizomycotina</taxon>
        <taxon>Sordariomycetes</taxon>
        <taxon>Sordariomycetidae</taxon>
        <taxon>Ophiostomatales</taxon>
        <taxon>Ophiostomataceae</taxon>
        <taxon>Sporothrix</taxon>
    </lineage>
</organism>
<protein>
    <recommendedName>
        <fullName evidence="3 7">Alpha-galactosidase</fullName>
        <ecNumber evidence="3 7">3.2.1.22</ecNumber>
    </recommendedName>
    <alternativeName>
        <fullName evidence="7">Melibiase</fullName>
    </alternativeName>
</protein>
<dbReference type="Gene3D" id="3.20.20.70">
    <property type="entry name" value="Aldolase class I"/>
    <property type="match status" value="1"/>
</dbReference>
<comment type="catalytic activity">
    <reaction evidence="1 7">
        <text>Hydrolysis of terminal, non-reducing alpha-D-galactose residues in alpha-D-galactosides, including galactose oligosaccharides, galactomannans and galactolipids.</text>
        <dbReference type="EC" id="3.2.1.22"/>
    </reaction>
</comment>
<proteinExistence type="inferred from homology"/>
<reference evidence="10 11" key="1">
    <citation type="submission" date="2024-01" db="EMBL/GenBank/DDBJ databases">
        <authorList>
            <person name="Allen C."/>
            <person name="Tagirdzhanova G."/>
        </authorList>
    </citation>
    <scope>NUCLEOTIDE SEQUENCE [LARGE SCALE GENOMIC DNA]</scope>
</reference>
<sequence>MWSFVLVASAGVALAVTNPKTPQMGWSTWNTFQYNVTQSLVESTAEAFETRGFAKAGYNYLLIDDGWQTETRAADGHQQADPTKFPDGIAALADTVHKKGLKLGIYSDAGIYDCGFYPGSLGYEELDAAQYAAWGIDYLKYDNCGGFEGNTRPPAERFLAMSYALEATGRDIFYALCEWGNQFPWFWADQFSDSYRMSGDIHASYASDGSGVCTTAYCLNTGYAGVSVLTMIRKMRELSGFQKPGAWADMDMMEIGNNAMTTLEEQTHFSFWAALKSPLIIGANVVTMNQSSVDILTNTDIIAVSQDALGTAVSYLPGLSTEDAVQVWGGPLSSGKQRFVVLALNYGNATTDISIPLASVTGLSAALGKNAYTVKEVWSNKAVSVSKSNTIALTGVAVGQTKVLVFSEK</sequence>
<evidence type="ECO:0000256" key="2">
    <source>
        <dbReference type="ARBA" id="ARBA00009743"/>
    </source>
</evidence>
<evidence type="ECO:0000256" key="6">
    <source>
        <dbReference type="ARBA" id="ARBA00023295"/>
    </source>
</evidence>
<feature type="domain" description="Alpha galactosidase C-terminal" evidence="9">
    <location>
        <begin position="323"/>
        <end position="397"/>
    </location>
</feature>
<evidence type="ECO:0000313" key="11">
    <source>
        <dbReference type="Proteomes" id="UP001642405"/>
    </source>
</evidence>
<name>A0ABP0CCC1_9PEZI</name>
<dbReference type="Pfam" id="PF16499">
    <property type="entry name" value="Melibiase_2"/>
    <property type="match status" value="1"/>
</dbReference>
<feature type="chain" id="PRO_5046650247" description="Alpha-galactosidase" evidence="8">
    <location>
        <begin position="16"/>
        <end position="409"/>
    </location>
</feature>
<dbReference type="PANTHER" id="PTHR11452:SF87">
    <property type="entry name" value="ALPHA-GALACTOSIDASE"/>
    <property type="match status" value="1"/>
</dbReference>
<gene>
    <name evidence="10" type="ORF">SCUCBS95973_007308</name>
</gene>
<keyword evidence="7" id="KW-1015">Disulfide bond</keyword>
<dbReference type="EMBL" id="CAWUHB010000050">
    <property type="protein sequence ID" value="CAK7229687.1"/>
    <property type="molecule type" value="Genomic_DNA"/>
</dbReference>
<dbReference type="SUPFAM" id="SSF51445">
    <property type="entry name" value="(Trans)glycosidases"/>
    <property type="match status" value="1"/>
</dbReference>
<dbReference type="InterPro" id="IPR017853">
    <property type="entry name" value="GH"/>
</dbReference>
<dbReference type="CDD" id="cd14792">
    <property type="entry name" value="GH27"/>
    <property type="match status" value="1"/>
</dbReference>
<evidence type="ECO:0000256" key="5">
    <source>
        <dbReference type="ARBA" id="ARBA00022801"/>
    </source>
</evidence>
<evidence type="ECO:0000256" key="3">
    <source>
        <dbReference type="ARBA" id="ARBA00012755"/>
    </source>
</evidence>
<dbReference type="PRINTS" id="PR00740">
    <property type="entry name" value="GLHYDRLASE27"/>
</dbReference>
<evidence type="ECO:0000259" key="9">
    <source>
        <dbReference type="Pfam" id="PF17801"/>
    </source>
</evidence>
<keyword evidence="11" id="KW-1185">Reference proteome</keyword>
<dbReference type="SUPFAM" id="SSF51011">
    <property type="entry name" value="Glycosyl hydrolase domain"/>
    <property type="match status" value="1"/>
</dbReference>
<evidence type="ECO:0000313" key="10">
    <source>
        <dbReference type="EMBL" id="CAK7229687.1"/>
    </source>
</evidence>
<evidence type="ECO:0000256" key="7">
    <source>
        <dbReference type="RuleBase" id="RU361168"/>
    </source>
</evidence>
<dbReference type="Proteomes" id="UP001642405">
    <property type="component" value="Unassembled WGS sequence"/>
</dbReference>
<evidence type="ECO:0000256" key="1">
    <source>
        <dbReference type="ARBA" id="ARBA00001255"/>
    </source>
</evidence>
<evidence type="ECO:0000256" key="8">
    <source>
        <dbReference type="SAM" id="SignalP"/>
    </source>
</evidence>
<keyword evidence="5 7" id="KW-0378">Hydrolase</keyword>
<dbReference type="Pfam" id="PF17801">
    <property type="entry name" value="Melibiase_C"/>
    <property type="match status" value="1"/>
</dbReference>